<dbReference type="PANTHER" id="PTHR43720:SF2">
    <property type="entry name" value="2-AMINOMUCONIC SEMIALDEHYDE DEHYDROGENASE"/>
    <property type="match status" value="1"/>
</dbReference>
<sequence>MITLQPLRWGKPYESIELKDVVHFDTGEPIAKFGTVGGGIVGRDMKKADKAREALLKYSCAELIEMSKKAADLFENAELPVGDSMQSVDQFVHQQSASTGLPEHMCRSNLKKNSFVLSNMDEILDCLTRGLDLSILSKGYGEEGRGVIVSYQAQTPILGAVLPNNSPGVHTLWLPAIPLQIGLALKPGSQEPWTPYRMVSAFIEAGVPAEAFGLYPGGHDAGGAIMAKTSRSMIFGSAQTVAQHAGNPKVQAHGPGWSKILIGDDVVDDWEMYLDMMVESVLSNSGRSCINCSGIWASRHTREIAQAIAERIGPVDVLPPTDENAQLAAFTVPAMATGTYAMVQQDLAESGVTDMTADYGEKLIEREHCAYLRPMVLHADSPDRGVAMKEYMFPFVSVVECPQAEMLRRIGPTLVGTVLTRDQNFSRAAAACVEIDRVNFGPIPTNRLNWLQPHEGNIIDFLFRSRAYQVADMPVAATTA</sequence>
<dbReference type="Proteomes" id="UP000324479">
    <property type="component" value="Unassembled WGS sequence"/>
</dbReference>
<evidence type="ECO:0000259" key="4">
    <source>
        <dbReference type="Pfam" id="PF00171"/>
    </source>
</evidence>
<dbReference type="GO" id="GO:0016620">
    <property type="term" value="F:oxidoreductase activity, acting on the aldehyde or oxo group of donors, NAD or NADP as acceptor"/>
    <property type="evidence" value="ECO:0007669"/>
    <property type="project" value="InterPro"/>
</dbReference>
<dbReference type="InterPro" id="IPR016162">
    <property type="entry name" value="Ald_DH_N"/>
</dbReference>
<dbReference type="SUPFAM" id="SSF53720">
    <property type="entry name" value="ALDH-like"/>
    <property type="match status" value="1"/>
</dbReference>
<dbReference type="RefSeq" id="WP_150076369.1">
    <property type="nucleotide sequence ID" value="NZ_VWOX01000005.1"/>
</dbReference>
<feature type="domain" description="Aldehyde dehydrogenase" evidence="4">
    <location>
        <begin position="21"/>
        <end position="435"/>
    </location>
</feature>
<dbReference type="EMBL" id="VWOX01000005">
    <property type="protein sequence ID" value="KAA5543618.1"/>
    <property type="molecule type" value="Genomic_DNA"/>
</dbReference>
<dbReference type="InterPro" id="IPR016161">
    <property type="entry name" value="Ald_DH/histidinol_DH"/>
</dbReference>
<dbReference type="PANTHER" id="PTHR43720">
    <property type="entry name" value="2-AMINOMUCONIC SEMIALDEHYDE DEHYDROGENASE"/>
    <property type="match status" value="1"/>
</dbReference>
<evidence type="ECO:0000313" key="5">
    <source>
        <dbReference type="EMBL" id="KAA5543618.1"/>
    </source>
</evidence>
<dbReference type="Gene3D" id="3.40.309.10">
    <property type="entry name" value="Aldehyde Dehydrogenase, Chain A, domain 2"/>
    <property type="match status" value="1"/>
</dbReference>
<keyword evidence="2" id="KW-0560">Oxidoreductase</keyword>
<protein>
    <submittedName>
        <fullName evidence="5">Aldehyde dehydrogenase family protein</fullName>
    </submittedName>
</protein>
<name>A0A5M6D7S9_9BACT</name>
<organism evidence="5 6">
    <name type="scientific">Roseiconus nitratireducens</name>
    <dbReference type="NCBI Taxonomy" id="2605748"/>
    <lineage>
        <taxon>Bacteria</taxon>
        <taxon>Pseudomonadati</taxon>
        <taxon>Planctomycetota</taxon>
        <taxon>Planctomycetia</taxon>
        <taxon>Pirellulales</taxon>
        <taxon>Pirellulaceae</taxon>
        <taxon>Roseiconus</taxon>
    </lineage>
</organism>
<dbReference type="Pfam" id="PF00171">
    <property type="entry name" value="Aldedh"/>
    <property type="match status" value="1"/>
</dbReference>
<dbReference type="InterPro" id="IPR016163">
    <property type="entry name" value="Ald_DH_C"/>
</dbReference>
<evidence type="ECO:0000313" key="6">
    <source>
        <dbReference type="Proteomes" id="UP000324479"/>
    </source>
</evidence>
<comment type="similarity">
    <text evidence="1">Belongs to the aldehyde dehydrogenase family.</text>
</comment>
<dbReference type="AlphaFoldDB" id="A0A5M6D7S9"/>
<keyword evidence="6" id="KW-1185">Reference proteome</keyword>
<keyword evidence="3" id="KW-0520">NAD</keyword>
<proteinExistence type="inferred from homology"/>
<dbReference type="Gene3D" id="3.40.605.10">
    <property type="entry name" value="Aldehyde Dehydrogenase, Chain A, domain 1"/>
    <property type="match status" value="1"/>
</dbReference>
<evidence type="ECO:0000256" key="3">
    <source>
        <dbReference type="ARBA" id="ARBA00023027"/>
    </source>
</evidence>
<evidence type="ECO:0000256" key="2">
    <source>
        <dbReference type="ARBA" id="ARBA00023002"/>
    </source>
</evidence>
<reference evidence="5 6" key="1">
    <citation type="submission" date="2019-08" db="EMBL/GenBank/DDBJ databases">
        <authorList>
            <person name="Dhanesh K."/>
            <person name="Kumar G."/>
            <person name="Sasikala C."/>
            <person name="Venkata Ramana C."/>
        </authorList>
    </citation>
    <scope>NUCLEOTIDE SEQUENCE [LARGE SCALE GENOMIC DNA]</scope>
    <source>
        <strain evidence="5 6">JC645</strain>
    </source>
</reference>
<gene>
    <name evidence="5" type="ORF">FYK55_10425</name>
</gene>
<evidence type="ECO:0000256" key="1">
    <source>
        <dbReference type="ARBA" id="ARBA00009986"/>
    </source>
</evidence>
<dbReference type="InterPro" id="IPR015590">
    <property type="entry name" value="Aldehyde_DH_dom"/>
</dbReference>
<accession>A0A5M6D7S9</accession>
<comment type="caution">
    <text evidence="5">The sequence shown here is derived from an EMBL/GenBank/DDBJ whole genome shotgun (WGS) entry which is preliminary data.</text>
</comment>